<evidence type="ECO:0000256" key="3">
    <source>
        <dbReference type="ARBA" id="ARBA00022741"/>
    </source>
</evidence>
<comment type="caution">
    <text evidence="10">The sequence shown here is derived from an EMBL/GenBank/DDBJ whole genome shotgun (WGS) entry which is preliminary data.</text>
</comment>
<evidence type="ECO:0000313" key="9">
    <source>
        <dbReference type="EMBL" id="RDH41476.1"/>
    </source>
</evidence>
<dbReference type="EC" id="2.7.7.108" evidence="5"/>
<dbReference type="Gene3D" id="1.10.3290.10">
    <property type="entry name" value="Fido-like domain"/>
    <property type="match status" value="1"/>
</dbReference>
<evidence type="ECO:0000256" key="5">
    <source>
        <dbReference type="ARBA" id="ARBA00034531"/>
    </source>
</evidence>
<keyword evidence="4" id="KW-0067">ATP-binding</keyword>
<name>A0A4P9VIS6_9GAMM</name>
<dbReference type="RefSeq" id="WP_094789781.1">
    <property type="nucleotide sequence ID" value="NZ_NDXW01000007.1"/>
</dbReference>
<dbReference type="SUPFAM" id="SSF140931">
    <property type="entry name" value="Fic-like"/>
    <property type="match status" value="1"/>
</dbReference>
<dbReference type="PANTHER" id="PTHR39560:SF1">
    <property type="entry name" value="PROTEIN ADENYLYLTRANSFERASE FIC-RELATED"/>
    <property type="match status" value="1"/>
</dbReference>
<dbReference type="InterPro" id="IPR003812">
    <property type="entry name" value="Fido"/>
</dbReference>
<dbReference type="InterPro" id="IPR036597">
    <property type="entry name" value="Fido-like_dom_sf"/>
</dbReference>
<proteinExistence type="predicted"/>
<protein>
    <recommendedName>
        <fullName evidence="5">protein adenylyltransferase</fullName>
        <ecNumber evidence="5">2.7.7.108</ecNumber>
    </recommendedName>
</protein>
<keyword evidence="11" id="KW-1185">Reference proteome</keyword>
<dbReference type="EMBL" id="NDXW01000008">
    <property type="protein sequence ID" value="RDH41476.1"/>
    <property type="molecule type" value="Genomic_DNA"/>
</dbReference>
<dbReference type="PANTHER" id="PTHR39560">
    <property type="entry name" value="PROTEIN ADENYLYLTRANSFERASE FIC-RELATED"/>
    <property type="match status" value="1"/>
</dbReference>
<dbReference type="Pfam" id="PF02661">
    <property type="entry name" value="Fic"/>
    <property type="match status" value="1"/>
</dbReference>
<evidence type="ECO:0000256" key="6">
    <source>
        <dbReference type="ARBA" id="ARBA00047939"/>
    </source>
</evidence>
<organism evidence="10 11">
    <name type="scientific">Zooshikella ganghwensis</name>
    <dbReference type="NCBI Taxonomy" id="202772"/>
    <lineage>
        <taxon>Bacteria</taxon>
        <taxon>Pseudomonadati</taxon>
        <taxon>Pseudomonadota</taxon>
        <taxon>Gammaproteobacteria</taxon>
        <taxon>Oceanospirillales</taxon>
        <taxon>Zooshikellaceae</taxon>
        <taxon>Zooshikella</taxon>
    </lineage>
</organism>
<evidence type="ECO:0000256" key="4">
    <source>
        <dbReference type="ARBA" id="ARBA00022840"/>
    </source>
</evidence>
<evidence type="ECO:0000256" key="2">
    <source>
        <dbReference type="ARBA" id="ARBA00022695"/>
    </source>
</evidence>
<evidence type="ECO:0000256" key="7">
    <source>
        <dbReference type="ARBA" id="ARBA00048696"/>
    </source>
</evidence>
<dbReference type="Proteomes" id="UP000257039">
    <property type="component" value="Unassembled WGS sequence"/>
</dbReference>
<keyword evidence="2" id="KW-0548">Nucleotidyltransferase</keyword>
<evidence type="ECO:0000313" key="10">
    <source>
        <dbReference type="EMBL" id="RDH41582.1"/>
    </source>
</evidence>
<comment type="catalytic activity">
    <reaction evidence="7">
        <text>L-tyrosyl-[protein] + ATP = O-(5'-adenylyl)-L-tyrosyl-[protein] + diphosphate</text>
        <dbReference type="Rhea" id="RHEA:54288"/>
        <dbReference type="Rhea" id="RHEA-COMP:10136"/>
        <dbReference type="Rhea" id="RHEA-COMP:13846"/>
        <dbReference type="ChEBI" id="CHEBI:30616"/>
        <dbReference type="ChEBI" id="CHEBI:33019"/>
        <dbReference type="ChEBI" id="CHEBI:46858"/>
        <dbReference type="ChEBI" id="CHEBI:83624"/>
        <dbReference type="EC" id="2.7.7.108"/>
    </reaction>
</comment>
<comment type="catalytic activity">
    <reaction evidence="6">
        <text>L-threonyl-[protein] + ATP = 3-O-(5'-adenylyl)-L-threonyl-[protein] + diphosphate</text>
        <dbReference type="Rhea" id="RHEA:54292"/>
        <dbReference type="Rhea" id="RHEA-COMP:11060"/>
        <dbReference type="Rhea" id="RHEA-COMP:13847"/>
        <dbReference type="ChEBI" id="CHEBI:30013"/>
        <dbReference type="ChEBI" id="CHEBI:30616"/>
        <dbReference type="ChEBI" id="CHEBI:33019"/>
        <dbReference type="ChEBI" id="CHEBI:138113"/>
        <dbReference type="EC" id="2.7.7.108"/>
    </reaction>
</comment>
<gene>
    <name evidence="10" type="ORF">B9G39_27940</name>
    <name evidence="9" type="ORF">B9G39_28075</name>
</gene>
<reference evidence="10 11" key="1">
    <citation type="submission" date="2017-04" db="EMBL/GenBank/DDBJ databases">
        <title>Draft genome sequence of Zooshikella ganghwensis VG4 isolated from Red Sea sediments.</title>
        <authorList>
            <person name="Rehman Z."/>
            <person name="Alam I."/>
            <person name="Kamau A."/>
            <person name="Bajic V."/>
            <person name="Leiknes T."/>
        </authorList>
    </citation>
    <scope>NUCLEOTIDE SEQUENCE [LARGE SCALE GENOMIC DNA]</scope>
    <source>
        <strain evidence="10 11">VG4</strain>
    </source>
</reference>
<evidence type="ECO:0000313" key="11">
    <source>
        <dbReference type="Proteomes" id="UP000257039"/>
    </source>
</evidence>
<keyword evidence="1" id="KW-0808">Transferase</keyword>
<dbReference type="AlphaFoldDB" id="A0A4P9VIS6"/>
<evidence type="ECO:0000259" key="8">
    <source>
        <dbReference type="PROSITE" id="PS51459"/>
    </source>
</evidence>
<dbReference type="PROSITE" id="PS51459">
    <property type="entry name" value="FIDO"/>
    <property type="match status" value="1"/>
</dbReference>
<dbReference type="GO" id="GO:0070733">
    <property type="term" value="F:AMPylase activity"/>
    <property type="evidence" value="ECO:0007669"/>
    <property type="project" value="UniProtKB-EC"/>
</dbReference>
<sequence length="198" mass="22930">MLDKYGTGQDPYCYPDSKVLVNKLNILDEPILEEAERELSELASQKIEFTPPPYSLETLKQIHHTLFIDLYDWAGQVRTVDVTKSSTRFCNVNRIEPEANKCFKWLSSRDCLESHSREEFINALSEFYGDLNMVHPFREGNGRAIRVLIENIVINRGWEISWASVNKEEWVQANINSVFCDYDLLISIFSKCIGKEIS</sequence>
<keyword evidence="3" id="KW-0547">Nucleotide-binding</keyword>
<dbReference type="EMBL" id="NDXW01000007">
    <property type="protein sequence ID" value="RDH41582.1"/>
    <property type="molecule type" value="Genomic_DNA"/>
</dbReference>
<dbReference type="GO" id="GO:0051302">
    <property type="term" value="P:regulation of cell division"/>
    <property type="evidence" value="ECO:0007669"/>
    <property type="project" value="TreeGrafter"/>
</dbReference>
<feature type="domain" description="Fido" evidence="8">
    <location>
        <begin position="54"/>
        <end position="191"/>
    </location>
</feature>
<accession>A0A4P9VIS6</accession>
<evidence type="ECO:0000256" key="1">
    <source>
        <dbReference type="ARBA" id="ARBA00022679"/>
    </source>
</evidence>
<dbReference type="GO" id="GO:0005524">
    <property type="term" value="F:ATP binding"/>
    <property type="evidence" value="ECO:0007669"/>
    <property type="project" value="UniProtKB-KW"/>
</dbReference>